<sequence>MDIAGAADNFHKISKFTIPENVVSDDPEYTVITRYTAIGVAVGIVPWNFPALLATGKMAPALLTGNVIIIKPSPFTPYSALKIVEIAQQFLPPGVLQALSGDDSLGPILTEHEGIDKISFTGSTATGKAVMRSASKTLKRVTLELGGNDPAIVCADADPAEVGPKLATFALLNSGQICVAIKRMYIHESIYDAVLKSMVEYVNTLKVGDGFEENVFLGPIANGPQFERVKNLLEDIQKTGLKVAVGSTEAHKGSGKGYFITPTIIDNPPENSRIVVDEPFGKSTRREGAPMSSFLIS</sequence>
<dbReference type="Gene3D" id="3.40.309.10">
    <property type="entry name" value="Aldehyde Dehydrogenase, Chain A, domain 2"/>
    <property type="match status" value="1"/>
</dbReference>
<dbReference type="EC" id="1.2.1.3" evidence="3"/>
<evidence type="ECO:0000256" key="6">
    <source>
        <dbReference type="RuleBase" id="RU003345"/>
    </source>
</evidence>
<dbReference type="EMBL" id="KQ964245">
    <property type="protein sequence ID" value="KXJ97559.1"/>
    <property type="molecule type" value="Genomic_DNA"/>
</dbReference>
<dbReference type="PANTHER" id="PTHR11699">
    <property type="entry name" value="ALDEHYDE DEHYDROGENASE-RELATED"/>
    <property type="match status" value="1"/>
</dbReference>
<feature type="active site" evidence="5">
    <location>
        <position position="144"/>
    </location>
</feature>
<evidence type="ECO:0000259" key="8">
    <source>
        <dbReference type="Pfam" id="PF00171"/>
    </source>
</evidence>
<evidence type="ECO:0000256" key="2">
    <source>
        <dbReference type="ARBA" id="ARBA00023002"/>
    </source>
</evidence>
<keyword evidence="10" id="KW-1185">Reference proteome</keyword>
<dbReference type="InterPro" id="IPR015590">
    <property type="entry name" value="Aldehyde_DH_dom"/>
</dbReference>
<accession>A0A136JK73</accession>
<dbReference type="Proteomes" id="UP000070501">
    <property type="component" value="Unassembled WGS sequence"/>
</dbReference>
<dbReference type="InParanoid" id="A0A136JK73"/>
<reference evidence="10" key="1">
    <citation type="submission" date="2016-02" db="EMBL/GenBank/DDBJ databases">
        <title>Draft genome sequence of Microdochium bolleyi, a fungal endophyte of beachgrass.</title>
        <authorList>
            <consortium name="DOE Joint Genome Institute"/>
            <person name="David A.S."/>
            <person name="May G."/>
            <person name="Haridas S."/>
            <person name="Lim J."/>
            <person name="Wang M."/>
            <person name="Labutti K."/>
            <person name="Lipzen A."/>
            <person name="Barry K."/>
            <person name="Grigoriev I.V."/>
        </authorList>
    </citation>
    <scope>NUCLEOTIDE SEQUENCE [LARGE SCALE GENOMIC DNA]</scope>
    <source>
        <strain evidence="10">J235TASD1</strain>
    </source>
</reference>
<dbReference type="Pfam" id="PF00171">
    <property type="entry name" value="Aldedh"/>
    <property type="match status" value="1"/>
</dbReference>
<comment type="similarity">
    <text evidence="1 6">Belongs to the aldehyde dehydrogenase family.</text>
</comment>
<dbReference type="PROSITE" id="PS00687">
    <property type="entry name" value="ALDEHYDE_DEHYDR_GLU"/>
    <property type="match status" value="1"/>
</dbReference>
<dbReference type="AlphaFoldDB" id="A0A136JK73"/>
<protein>
    <recommendedName>
        <fullName evidence="3">aldehyde dehydrogenase (NAD(+))</fullName>
        <ecNumber evidence="3">1.2.1.3</ecNumber>
    </recommendedName>
</protein>
<dbReference type="InterPro" id="IPR016160">
    <property type="entry name" value="Ald_DH_CS_CYS"/>
</dbReference>
<proteinExistence type="inferred from homology"/>
<comment type="catalytic activity">
    <reaction evidence="4">
        <text>an aldehyde + NAD(+) + H2O = a carboxylate + NADH + 2 H(+)</text>
        <dbReference type="Rhea" id="RHEA:16185"/>
        <dbReference type="ChEBI" id="CHEBI:15377"/>
        <dbReference type="ChEBI" id="CHEBI:15378"/>
        <dbReference type="ChEBI" id="CHEBI:17478"/>
        <dbReference type="ChEBI" id="CHEBI:29067"/>
        <dbReference type="ChEBI" id="CHEBI:57540"/>
        <dbReference type="ChEBI" id="CHEBI:57945"/>
        <dbReference type="EC" id="1.2.1.3"/>
    </reaction>
</comment>
<dbReference type="InterPro" id="IPR016161">
    <property type="entry name" value="Ald_DH/histidinol_DH"/>
</dbReference>
<evidence type="ECO:0000256" key="5">
    <source>
        <dbReference type="PROSITE-ProRule" id="PRU10007"/>
    </source>
</evidence>
<evidence type="ECO:0000256" key="1">
    <source>
        <dbReference type="ARBA" id="ARBA00009986"/>
    </source>
</evidence>
<dbReference type="GO" id="GO:0004029">
    <property type="term" value="F:aldehyde dehydrogenase (NAD+) activity"/>
    <property type="evidence" value="ECO:0007669"/>
    <property type="project" value="UniProtKB-EC"/>
</dbReference>
<name>A0A136JK73_9PEZI</name>
<feature type="compositionally biased region" description="Basic and acidic residues" evidence="7">
    <location>
        <begin position="278"/>
        <end position="288"/>
    </location>
</feature>
<feature type="region of interest" description="Disordered" evidence="7">
    <location>
        <begin position="278"/>
        <end position="297"/>
    </location>
</feature>
<organism evidence="9 10">
    <name type="scientific">Microdochium bolleyi</name>
    <dbReference type="NCBI Taxonomy" id="196109"/>
    <lineage>
        <taxon>Eukaryota</taxon>
        <taxon>Fungi</taxon>
        <taxon>Dikarya</taxon>
        <taxon>Ascomycota</taxon>
        <taxon>Pezizomycotina</taxon>
        <taxon>Sordariomycetes</taxon>
        <taxon>Xylariomycetidae</taxon>
        <taxon>Xylariales</taxon>
        <taxon>Microdochiaceae</taxon>
        <taxon>Microdochium</taxon>
    </lineage>
</organism>
<evidence type="ECO:0000313" key="9">
    <source>
        <dbReference type="EMBL" id="KXJ97559.1"/>
    </source>
</evidence>
<gene>
    <name evidence="9" type="ORF">Micbo1qcDRAFT_156487</name>
</gene>
<dbReference type="Gene3D" id="3.40.605.10">
    <property type="entry name" value="Aldehyde Dehydrogenase, Chain A, domain 1"/>
    <property type="match status" value="1"/>
</dbReference>
<evidence type="ECO:0000256" key="7">
    <source>
        <dbReference type="SAM" id="MobiDB-lite"/>
    </source>
</evidence>
<feature type="domain" description="Aldehyde dehydrogenase" evidence="8">
    <location>
        <begin position="21"/>
        <end position="281"/>
    </location>
</feature>
<evidence type="ECO:0000256" key="3">
    <source>
        <dbReference type="ARBA" id="ARBA00024226"/>
    </source>
</evidence>
<dbReference type="SUPFAM" id="SSF53720">
    <property type="entry name" value="ALDH-like"/>
    <property type="match status" value="1"/>
</dbReference>
<dbReference type="InterPro" id="IPR016162">
    <property type="entry name" value="Ald_DH_N"/>
</dbReference>
<dbReference type="PROSITE" id="PS00070">
    <property type="entry name" value="ALDEHYDE_DEHYDR_CYS"/>
    <property type="match status" value="1"/>
</dbReference>
<evidence type="ECO:0000313" key="10">
    <source>
        <dbReference type="Proteomes" id="UP000070501"/>
    </source>
</evidence>
<keyword evidence="2 6" id="KW-0560">Oxidoreductase</keyword>
<dbReference type="OrthoDB" id="310895at2759"/>
<dbReference type="InterPro" id="IPR016163">
    <property type="entry name" value="Ald_DH_C"/>
</dbReference>
<evidence type="ECO:0000256" key="4">
    <source>
        <dbReference type="ARBA" id="ARBA00049194"/>
    </source>
</evidence>
<dbReference type="STRING" id="196109.A0A136JK73"/>
<dbReference type="InterPro" id="IPR029510">
    <property type="entry name" value="Ald_DH_CS_GLU"/>
</dbReference>